<dbReference type="Proteomes" id="UP000018922">
    <property type="component" value="Chromosome I"/>
</dbReference>
<gene>
    <name evidence="2" type="ordered locus">MGMSRv2__2851</name>
</gene>
<dbReference type="KEGG" id="mgy:MGMSRv2__2851"/>
<dbReference type="HOGENOM" id="CLU_2233258_0_0_5"/>
<name>V6F6X5_MAGGM</name>
<feature type="transmembrane region" description="Helical" evidence="1">
    <location>
        <begin position="41"/>
        <end position="60"/>
    </location>
</feature>
<evidence type="ECO:0000313" key="3">
    <source>
        <dbReference type="Proteomes" id="UP000018922"/>
    </source>
</evidence>
<feature type="transmembrane region" description="Helical" evidence="1">
    <location>
        <begin position="12"/>
        <end position="35"/>
    </location>
</feature>
<keyword evidence="1" id="KW-0812">Transmembrane</keyword>
<dbReference type="KEGG" id="mgry:MSR1_35050"/>
<dbReference type="EMBL" id="HG794546">
    <property type="protein sequence ID" value="CDL00066.1"/>
    <property type="molecule type" value="Genomic_DNA"/>
</dbReference>
<protein>
    <submittedName>
        <fullName evidence="2">Uncharacterized protein</fullName>
    </submittedName>
</protein>
<keyword evidence="3" id="KW-1185">Reference proteome</keyword>
<proteinExistence type="predicted"/>
<dbReference type="AlphaFoldDB" id="V6F6X5"/>
<keyword evidence="1" id="KW-0472">Membrane</keyword>
<evidence type="ECO:0000256" key="1">
    <source>
        <dbReference type="SAM" id="Phobius"/>
    </source>
</evidence>
<accession>V6F6X5</accession>
<dbReference type="RefSeq" id="WP_024081018.1">
    <property type="nucleotide sequence ID" value="NZ_CP027526.1"/>
</dbReference>
<reference evidence="2 3" key="1">
    <citation type="journal article" date="2014" name="Genome Announc.">
        <title>Complete genome sequence of Magnetospirillum gryphiswaldense MSR-1.</title>
        <authorList>
            <person name="Wang X."/>
            <person name="Wang Q."/>
            <person name="Zhang W."/>
            <person name="Wang Y."/>
            <person name="Li L."/>
            <person name="Wen T."/>
            <person name="Zhang T."/>
            <person name="Zhang Y."/>
            <person name="Xu J."/>
            <person name="Hu J."/>
            <person name="Li S."/>
            <person name="Liu L."/>
            <person name="Liu J."/>
            <person name="Jiang W."/>
            <person name="Tian J."/>
            <person name="Li Y."/>
            <person name="Schuler D."/>
            <person name="Wang L."/>
            <person name="Li J."/>
        </authorList>
    </citation>
    <scope>NUCLEOTIDE SEQUENCE [LARGE SCALE GENOMIC DNA]</scope>
    <source>
        <strain evidence="3">DSM 6361 / JCM 21280 / NBRC 15271 / MSR-1</strain>
    </source>
</reference>
<keyword evidence="1" id="KW-1133">Transmembrane helix</keyword>
<dbReference type="STRING" id="1430440.MGMSRv2__2851"/>
<organism evidence="2 3">
    <name type="scientific">Magnetospirillum gryphiswaldense (strain DSM 6361 / JCM 21280 / NBRC 15271 / MSR-1)</name>
    <dbReference type="NCBI Taxonomy" id="431944"/>
    <lineage>
        <taxon>Bacteria</taxon>
        <taxon>Pseudomonadati</taxon>
        <taxon>Pseudomonadota</taxon>
        <taxon>Alphaproteobacteria</taxon>
        <taxon>Rhodospirillales</taxon>
        <taxon>Rhodospirillaceae</taxon>
        <taxon>Magnetospirillum</taxon>
    </lineage>
</organism>
<evidence type="ECO:0000313" key="2">
    <source>
        <dbReference type="EMBL" id="CDL00066.1"/>
    </source>
</evidence>
<sequence>MLMVVIGEFIRRVLVVVRLPGMLGIVVTMGMGFIALMRMGVAVLVQMLVAVGMGVRMSVADLAMGVFMRMHVAVLMTMGVFVAMAVRAVMGIVHGNLRAVRFRQV</sequence>
<feature type="transmembrane region" description="Helical" evidence="1">
    <location>
        <begin position="72"/>
        <end position="93"/>
    </location>
</feature>